<protein>
    <recommendedName>
        <fullName evidence="3">Amidohydrolase-related domain-containing protein</fullName>
    </recommendedName>
</protein>
<dbReference type="InterPro" id="IPR006680">
    <property type="entry name" value="Amidohydro-rel"/>
</dbReference>
<dbReference type="InterPro" id="IPR032466">
    <property type="entry name" value="Metal_Hydrolase"/>
</dbReference>
<dbReference type="Gene3D" id="3.20.20.140">
    <property type="entry name" value="Metal-dependent hydrolases"/>
    <property type="match status" value="2"/>
</dbReference>
<keyword evidence="2" id="KW-0812">Transmembrane</keyword>
<keyword evidence="5" id="KW-1185">Reference proteome</keyword>
<comment type="caution">
    <text evidence="4">The sequence shown here is derived from an EMBL/GenBank/DDBJ whole genome shotgun (WGS) entry which is preliminary data.</text>
</comment>
<evidence type="ECO:0000256" key="2">
    <source>
        <dbReference type="SAM" id="Phobius"/>
    </source>
</evidence>
<dbReference type="Proteomes" id="UP001451303">
    <property type="component" value="Unassembled WGS sequence"/>
</dbReference>
<keyword evidence="1" id="KW-0378">Hydrolase</keyword>
<keyword evidence="2" id="KW-0472">Membrane</keyword>
<keyword evidence="2" id="KW-1133">Transmembrane helix</keyword>
<dbReference type="SUPFAM" id="SSF51556">
    <property type="entry name" value="Metallo-dependent hydrolases"/>
    <property type="match status" value="1"/>
</dbReference>
<dbReference type="EMBL" id="JAVLET010000018">
    <property type="protein sequence ID" value="KAL0465234.1"/>
    <property type="molecule type" value="Genomic_DNA"/>
</dbReference>
<sequence length="956" mass="102786">MDEKGGGLPPYTAVAPPLPAWKRKKMRRSRGLKFLAVACMGFIAYAQWRQLPSRSEPHNGNVTVHGLSVQRLHDDLTTCSKLRQKPQDPIGEGREKNARYIDGHAPTLIKNATVWVGEPAKGTSAADARKGKGYSWIKADVYLEYGLIKKVEFDIAASSLPKGTHVFDAKGRPLTAGIIDMHSHAGVDSLPSLDGNEDTNELSADITPFVRSIDGIQPNDHQIQVIKSGGVTTSLVLPGSGNNMGGEAYAIKLAVGKPDGRNETSATDMLADPERNWRFMKMACGENAKRVYGRVGEQGPTSRMGESWEFRHAFEQATKLVRAQDDWCDAATAVGVHNMKGYLPQELKWESLGALLRGQIHLNTHCYTIPDLEAFVDHTNEFKFKVRAFHHAHQTYLVPEILKRAYGGDPPASAIFADNMYYKAESYVGSEFAGKYLWDNDLTPIYVSDNPVLNAQHVLFEAAKGHKYGLPYHAALASVTTAPAERLGFGNRLGKIKPGFDADVVVWDSDPLEVGATPVQVWIDGTAQYEHPIVLNKTVPKLIISEESTSTIAEEPVDMNSVVFTGITNVLGDVEIQGGRKDAKSYSAVIRNGKVTCVGVCAEEVRMASTSKIPVIELKDGHFTGSFTAFGSQIGLNAIDAEDSTDNGDNVNVFTRAEDGLSLDTKKLHAAYKYGVTKAITAPKFNGGQTHHGTSVGFLTGATNPLANGTIFASDVAVHYSLNPDAKEAEGTPSLSAAVGALRRKLLQAATKLKKNETIEPADLYSESTFLQKVVNGSLPLVLTIHNADIIAAALRVKKDVESLTSSKIHLAIIGGAESHLVADELAAAQVGVVLAPLQSFATSWDQRRALSGAPLTNGTAIDVLLDAGVTTAIGLEEDWLVRDLGLLAGIAYANGGGKLSKKSALELVSGNVYKILGAKEPKVEEGHFVVFEGSPLRIQSRVKAVSGGLGVVSVF</sequence>
<evidence type="ECO:0000256" key="1">
    <source>
        <dbReference type="ARBA" id="ARBA00022801"/>
    </source>
</evidence>
<dbReference type="Pfam" id="PF01979">
    <property type="entry name" value="Amidohydro_1"/>
    <property type="match status" value="1"/>
</dbReference>
<dbReference type="SUPFAM" id="SSF51338">
    <property type="entry name" value="Composite domain of metallo-dependent hydrolases"/>
    <property type="match status" value="1"/>
</dbReference>
<reference evidence="4 5" key="1">
    <citation type="submission" date="2023-09" db="EMBL/GenBank/DDBJ databases">
        <title>Multi-omics analysis of a traditional fermented food reveals byproduct-associated fungal strains for waste-to-food upcycling.</title>
        <authorList>
            <consortium name="Lawrence Berkeley National Laboratory"/>
            <person name="Rekdal V.M."/>
            <person name="Villalobos-Escobedo J.M."/>
            <person name="Rodriguez-Valeron N."/>
            <person name="Garcia M.O."/>
            <person name="Vasquez D.P."/>
            <person name="Damayanti I."/>
            <person name="Sorensen P.M."/>
            <person name="Baidoo E.E."/>
            <person name="De Carvalho A.C."/>
            <person name="Riley R."/>
            <person name="Lipzen A."/>
            <person name="He G."/>
            <person name="Yan M."/>
            <person name="Haridas S."/>
            <person name="Daum C."/>
            <person name="Yoshinaga Y."/>
            <person name="Ng V."/>
            <person name="Grigoriev I.V."/>
            <person name="Munk R."/>
            <person name="Nuraida L."/>
            <person name="Wijaya C.H."/>
            <person name="Morales P.-C."/>
            <person name="Keasling J.D."/>
        </authorList>
    </citation>
    <scope>NUCLEOTIDE SEQUENCE [LARGE SCALE GENOMIC DNA]</scope>
    <source>
        <strain evidence="4 5">FGSC 2613</strain>
    </source>
</reference>
<proteinExistence type="predicted"/>
<feature type="transmembrane region" description="Helical" evidence="2">
    <location>
        <begin position="31"/>
        <end position="48"/>
    </location>
</feature>
<feature type="domain" description="Amidohydrolase-related" evidence="3">
    <location>
        <begin position="174"/>
        <end position="525"/>
    </location>
</feature>
<dbReference type="InterPro" id="IPR011059">
    <property type="entry name" value="Metal-dep_hydrolase_composite"/>
</dbReference>
<evidence type="ECO:0000313" key="4">
    <source>
        <dbReference type="EMBL" id="KAL0465234.1"/>
    </source>
</evidence>
<dbReference type="PANTHER" id="PTHR11113">
    <property type="entry name" value="N-ACETYLGLUCOSAMINE-6-PHOSPHATE DEACETYLASE"/>
    <property type="match status" value="1"/>
</dbReference>
<organism evidence="4 5">
    <name type="scientific">Neurospora intermedia</name>
    <dbReference type="NCBI Taxonomy" id="5142"/>
    <lineage>
        <taxon>Eukaryota</taxon>
        <taxon>Fungi</taxon>
        <taxon>Dikarya</taxon>
        <taxon>Ascomycota</taxon>
        <taxon>Pezizomycotina</taxon>
        <taxon>Sordariomycetes</taxon>
        <taxon>Sordariomycetidae</taxon>
        <taxon>Sordariales</taxon>
        <taxon>Sordariaceae</taxon>
        <taxon>Neurospora</taxon>
    </lineage>
</organism>
<dbReference type="PANTHER" id="PTHR11113:SF14">
    <property type="entry name" value="N-ACETYLGLUCOSAMINE-6-PHOSPHATE DEACETYLASE"/>
    <property type="match status" value="1"/>
</dbReference>
<dbReference type="CDD" id="cd01309">
    <property type="entry name" value="Met_dep_hydrolase_C"/>
    <property type="match status" value="1"/>
</dbReference>
<evidence type="ECO:0000259" key="3">
    <source>
        <dbReference type="Pfam" id="PF01979"/>
    </source>
</evidence>
<gene>
    <name evidence="4" type="ORF">QR685DRAFT_538998</name>
</gene>
<name>A0ABR3CXS3_NEUIN</name>
<evidence type="ECO:0000313" key="5">
    <source>
        <dbReference type="Proteomes" id="UP001451303"/>
    </source>
</evidence>
<accession>A0ABR3CXS3</accession>